<dbReference type="Proteomes" id="UP001139199">
    <property type="component" value="Unassembled WGS sequence"/>
</dbReference>
<evidence type="ECO:0000313" key="1">
    <source>
        <dbReference type="EMBL" id="MCB4797993.1"/>
    </source>
</evidence>
<proteinExistence type="predicted"/>
<accession>A0A9X1HXJ5</accession>
<reference evidence="1" key="1">
    <citation type="submission" date="2021-10" db="EMBL/GenBank/DDBJ databases">
        <title>Tamlana sargassums sp. nov., and Tamlana laminarinivorans sp. nov., two new bacteria isolated from the brown alga.</title>
        <authorList>
            <person name="Li J."/>
        </authorList>
    </citation>
    <scope>NUCLEOTIDE SEQUENCE</scope>
    <source>
        <strain evidence="1">PT2-4</strain>
    </source>
</reference>
<sequence length="89" mass="10267">MNVIYSNLCFIEHLYSSCIPYITSIFLIKKISNNTLNNRICSPIIVQDYSFFFKTVIVSISLFKRLSFISEYESNQKNGLTIAMPILNS</sequence>
<name>A0A9X1HXJ5_9FLAO</name>
<evidence type="ECO:0000313" key="2">
    <source>
        <dbReference type="Proteomes" id="UP001139199"/>
    </source>
</evidence>
<protein>
    <submittedName>
        <fullName evidence="1">Uncharacterized protein</fullName>
    </submittedName>
</protein>
<keyword evidence="2" id="KW-1185">Reference proteome</keyword>
<dbReference type="RefSeq" id="WP_226541176.1">
    <property type="nucleotide sequence ID" value="NZ_JAJAPW010000002.1"/>
</dbReference>
<comment type="caution">
    <text evidence="1">The sequence shown here is derived from an EMBL/GenBank/DDBJ whole genome shotgun (WGS) entry which is preliminary data.</text>
</comment>
<dbReference type="EMBL" id="JAJAPW010000002">
    <property type="protein sequence ID" value="MCB4797993.1"/>
    <property type="molecule type" value="Genomic_DNA"/>
</dbReference>
<organism evidence="1 2">
    <name type="scientific">Neotamlana laminarinivorans</name>
    <dbReference type="NCBI Taxonomy" id="2883124"/>
    <lineage>
        <taxon>Bacteria</taxon>
        <taxon>Pseudomonadati</taxon>
        <taxon>Bacteroidota</taxon>
        <taxon>Flavobacteriia</taxon>
        <taxon>Flavobacteriales</taxon>
        <taxon>Flavobacteriaceae</taxon>
        <taxon>Neotamlana</taxon>
    </lineage>
</organism>
<gene>
    <name evidence="1" type="ORF">LG649_04005</name>
</gene>
<dbReference type="AlphaFoldDB" id="A0A9X1HXJ5"/>